<name>A0ABQ5S666_9CHLO</name>
<keyword evidence="2" id="KW-1185">Reference proteome</keyword>
<dbReference type="SUPFAM" id="SSF51556">
    <property type="entry name" value="Metallo-dependent hydrolases"/>
    <property type="match status" value="1"/>
</dbReference>
<dbReference type="Proteomes" id="UP001165090">
    <property type="component" value="Unassembled WGS sequence"/>
</dbReference>
<protein>
    <recommendedName>
        <fullName evidence="3">TatD related DNase</fullName>
    </recommendedName>
</protein>
<dbReference type="EMBL" id="BSDZ01000021">
    <property type="protein sequence ID" value="GLI64939.1"/>
    <property type="molecule type" value="Genomic_DNA"/>
</dbReference>
<dbReference type="InterPro" id="IPR032466">
    <property type="entry name" value="Metal_Hydrolase"/>
</dbReference>
<organism evidence="1 2">
    <name type="scientific">Volvox africanus</name>
    <dbReference type="NCBI Taxonomy" id="51714"/>
    <lineage>
        <taxon>Eukaryota</taxon>
        <taxon>Viridiplantae</taxon>
        <taxon>Chlorophyta</taxon>
        <taxon>core chlorophytes</taxon>
        <taxon>Chlorophyceae</taxon>
        <taxon>CS clade</taxon>
        <taxon>Chlamydomonadales</taxon>
        <taxon>Volvocaceae</taxon>
        <taxon>Volvox</taxon>
    </lineage>
</organism>
<reference evidence="1 2" key="1">
    <citation type="journal article" date="2023" name="IScience">
        <title>Expanded male sex-determining region conserved during the evolution of homothallism in the green alga Volvox.</title>
        <authorList>
            <person name="Yamamoto K."/>
            <person name="Matsuzaki R."/>
            <person name="Mahakham W."/>
            <person name="Heman W."/>
            <person name="Sekimoto H."/>
            <person name="Kawachi M."/>
            <person name="Minakuchi Y."/>
            <person name="Toyoda A."/>
            <person name="Nozaki H."/>
        </authorList>
    </citation>
    <scope>NUCLEOTIDE SEQUENCE [LARGE SCALE GENOMIC DNA]</scope>
    <source>
        <strain evidence="1 2">NIES-4468</strain>
    </source>
</reference>
<accession>A0ABQ5S666</accession>
<evidence type="ECO:0000313" key="2">
    <source>
        <dbReference type="Proteomes" id="UP001165090"/>
    </source>
</evidence>
<sequence length="371" mass="40207">MWKRCLRSSRAGNTGQCALSTRSVCYSRCHPHLHVATRVAVSELSFIPKSVTTSIGMDDLLGRFGVSDAHCHPQDDPAGCAAGFTSLSARYLAVMGTRLEDWEAVEALSAKEPHKVIPCFGVHPWFAHRHALGLAAALDPSQLLDSPPNGKDHPSRHPEFLAPIPPDRWMPRLRSLLTDHPHAAVGEFGLDRAAVVPGTRLQPAWSHQLALTEMHLKLASELGRPASLHCVQGYGALQDMLRTLGPEGCPPRIMLHSYGGSVDLIKGFTKLPKGVGSRIYFSFSSVINGRARDKLLERLRAVPLERLLVESDQNSPLGVDPGLRAILEAVAEARGIAIEDAAAATTNNFLEFYGTCIERMEATQTAVASGD</sequence>
<gene>
    <name evidence="1" type="ORF">VaNZ11_008340</name>
</gene>
<dbReference type="PANTHER" id="PTHR47345">
    <property type="entry name" value="CUT9-INTERACTING PROTEIN SCN1"/>
    <property type="match status" value="1"/>
</dbReference>
<comment type="caution">
    <text evidence="1">The sequence shown here is derived from an EMBL/GenBank/DDBJ whole genome shotgun (WGS) entry which is preliminary data.</text>
</comment>
<evidence type="ECO:0000313" key="1">
    <source>
        <dbReference type="EMBL" id="GLI64939.1"/>
    </source>
</evidence>
<dbReference type="CDD" id="cd01310">
    <property type="entry name" value="TatD_DNAse"/>
    <property type="match status" value="1"/>
</dbReference>
<dbReference type="InterPro" id="IPR053044">
    <property type="entry name" value="Metallo-hydrolase/TatD-type"/>
</dbReference>
<dbReference type="PANTHER" id="PTHR47345:SF1">
    <property type="entry name" value="CUT9-INTERACTING PROTEIN SCN1"/>
    <property type="match status" value="1"/>
</dbReference>
<dbReference type="InterPro" id="IPR001130">
    <property type="entry name" value="TatD-like"/>
</dbReference>
<evidence type="ECO:0008006" key="3">
    <source>
        <dbReference type="Google" id="ProtNLM"/>
    </source>
</evidence>
<dbReference type="Pfam" id="PF01026">
    <property type="entry name" value="TatD_DNase"/>
    <property type="match status" value="1"/>
</dbReference>
<dbReference type="Gene3D" id="3.20.20.140">
    <property type="entry name" value="Metal-dependent hydrolases"/>
    <property type="match status" value="1"/>
</dbReference>
<proteinExistence type="predicted"/>